<comment type="caution">
    <text evidence="2">The sequence shown here is derived from an EMBL/GenBank/DDBJ whole genome shotgun (WGS) entry which is preliminary data.</text>
</comment>
<proteinExistence type="predicted"/>
<sequence>MNKPQTKSSWRRKTSKYASTWQWKTTYIFEYENLADGANDFDMAFRGGMTKLLIAMDAFEVALLEDISFMTYVGESPTDSVPVSQLEQTKVLKAIHAYKFIDSLAWGLCEKYTLASTSASPKAPKQLSKMLSSKSQGWSTATGLSEINWDEHIQQGLNAFNSSTSHTNEEGLPDITDTRSILYHMVQHSREGIRSTIISNFAGLAFYISYLADQISIDLPDQPSDLMTKIGFRPTQLNLAGRIYTNLPDQPSDLTTTTELKPLQLKLDPSFNFMTPAIMTTLFTPIVLFGPINYCYQSMYNTTWARIWFRSSMAIPEAVIDLEKQSIKAACSIAFHRRKPEDVLTELWSTVKVPATNIISAIKYCPWEHVDEKNSGSLYNSVHRGLPSPDPSIQEGGIHNAREEEEEEEDNDDDNYNEEGLGDTEKCNAGGTPPFCGTEIEPGIASCHINNQVNEELGRVHHAGKERGGHDVMRRRRNMRLSTKVTRRGKRVKALVARRVFAKVANDDEEHERRVVGEASDDRDREGESLSVESTEEVVVEGVGIQGGKGIPKSGSDGDSEEESETDVGGKDVRESNDNDEVCDANIGGEGVPESDNDEEQEKRKTKAGEEGDDIEDEEEEEEEDKDKGEGISDIDTVNQRDENGENEIESTEGDMRIEGHDVRGEPFSDDDDERLTDKDREQKQGRSGFNDEDQDMDDPHPTVSMHLTRSSSRKRRISNDKPPPTVTKRLRTHVPDPSPFSQASRRTGRIATQKSLKPAMAARMPVKSTKVDRPFQTNYDAEPFTNKQHSQLNETVKQKKKGVEPPAQPVKTHERAWPKVQKLDPLPQERYIPKIGLPVYDYINNTVEHVHLKCHHQKDADFFEEVAKSLHNGISPEKLKPKKLEDLNSKFLKVFTFEEFCKATIQEILDVWRDRNILVVDVDKLKDGSPENFDAEAFSRRCPAIENQTLEIHGQSFDSRMTHVAVADFIDCASANPEKQRIVNALDIPNTDDSPGMPVDIKMAGQEAAWKVSQNSRAPGLCWHLAATAGAHTHWHFDSDGLGTAVHGDHGGKIWSVGSFTTKSGIQMADRKAFVNLDTQRINDDLIDSTHICLRYGMTFFTSGKTITNVSHAETVHNWLRGILNAVLITHPYPPKDKIRGKHRDLIPKIDTADGINAIHHVCSILFLGSAVFPEAYRNRTSLSFDLRERFMNGRSLAIRVAHLILQNTQLYIDGQLVPFWDGWFFMFIARQAAAVYNNLHERLAIPEVNNTTAVRFKAKIKTLGAEYDAFGRAMAVVWKLNEKSPIGDFDWGESTIKIIFVEPECYDTEVPGELDFGASANEWYFGSRYTAIGS</sequence>
<organism evidence="2 3">
    <name type="scientific">Leucocoprinus birnbaumii</name>
    <dbReference type="NCBI Taxonomy" id="56174"/>
    <lineage>
        <taxon>Eukaryota</taxon>
        <taxon>Fungi</taxon>
        <taxon>Dikarya</taxon>
        <taxon>Basidiomycota</taxon>
        <taxon>Agaricomycotina</taxon>
        <taxon>Agaricomycetes</taxon>
        <taxon>Agaricomycetidae</taxon>
        <taxon>Agaricales</taxon>
        <taxon>Agaricineae</taxon>
        <taxon>Agaricaceae</taxon>
        <taxon>Leucocoprinus</taxon>
    </lineage>
</organism>
<feature type="compositionally biased region" description="Basic and acidic residues" evidence="1">
    <location>
        <begin position="676"/>
        <end position="685"/>
    </location>
</feature>
<dbReference type="Proteomes" id="UP001213000">
    <property type="component" value="Unassembled WGS sequence"/>
</dbReference>
<feature type="compositionally biased region" description="Acidic residues" evidence="1">
    <location>
        <begin position="611"/>
        <end position="625"/>
    </location>
</feature>
<feature type="region of interest" description="Disordered" evidence="1">
    <location>
        <begin position="509"/>
        <end position="752"/>
    </location>
</feature>
<accession>A0AAD5YQ99</accession>
<evidence type="ECO:0000313" key="3">
    <source>
        <dbReference type="Proteomes" id="UP001213000"/>
    </source>
</evidence>
<feature type="compositionally biased region" description="Acidic residues" evidence="1">
    <location>
        <begin position="403"/>
        <end position="422"/>
    </location>
</feature>
<keyword evidence="3" id="KW-1185">Reference proteome</keyword>
<feature type="compositionally biased region" description="Polar residues" evidence="1">
    <location>
        <begin position="740"/>
        <end position="752"/>
    </location>
</feature>
<evidence type="ECO:0000256" key="1">
    <source>
        <dbReference type="SAM" id="MobiDB-lite"/>
    </source>
</evidence>
<reference evidence="2" key="1">
    <citation type="submission" date="2022-07" db="EMBL/GenBank/DDBJ databases">
        <title>Genome Sequence of Leucocoprinus birnbaumii.</title>
        <authorList>
            <person name="Buettner E."/>
        </authorList>
    </citation>
    <scope>NUCLEOTIDE SEQUENCE</scope>
    <source>
        <strain evidence="2">VT141</strain>
    </source>
</reference>
<evidence type="ECO:0000313" key="2">
    <source>
        <dbReference type="EMBL" id="KAJ3555637.1"/>
    </source>
</evidence>
<dbReference type="EMBL" id="JANIEX010001661">
    <property type="protein sequence ID" value="KAJ3555637.1"/>
    <property type="molecule type" value="Genomic_DNA"/>
</dbReference>
<feature type="compositionally biased region" description="Basic and acidic residues" evidence="1">
    <location>
        <begin position="511"/>
        <end position="528"/>
    </location>
</feature>
<feature type="compositionally biased region" description="Basic and acidic residues" evidence="1">
    <location>
        <begin position="568"/>
        <end position="577"/>
    </location>
</feature>
<feature type="compositionally biased region" description="Basic and acidic residues" evidence="1">
    <location>
        <begin position="654"/>
        <end position="667"/>
    </location>
</feature>
<name>A0AAD5YQ99_9AGAR</name>
<feature type="compositionally biased region" description="Basic and acidic residues" evidence="1">
    <location>
        <begin position="601"/>
        <end position="610"/>
    </location>
</feature>
<gene>
    <name evidence="2" type="ORF">NP233_g12159</name>
</gene>
<feature type="region of interest" description="Disordered" evidence="1">
    <location>
        <begin position="402"/>
        <end position="428"/>
    </location>
</feature>
<protein>
    <submittedName>
        <fullName evidence="2">Uncharacterized protein</fullName>
    </submittedName>
</protein>